<dbReference type="Gene3D" id="3.90.1200.10">
    <property type="match status" value="1"/>
</dbReference>
<evidence type="ECO:0000313" key="2">
    <source>
        <dbReference type="Proteomes" id="UP000054053"/>
    </source>
</evidence>
<reference evidence="2" key="1">
    <citation type="journal article" date="2016" name="Genome Announc.">
        <title>Genome sequence of Ustilaginoidea virens IPU010, a rice pathogenic fungus causing false smut.</title>
        <authorList>
            <person name="Kumagai T."/>
            <person name="Ishii T."/>
            <person name="Terai G."/>
            <person name="Umemura M."/>
            <person name="Machida M."/>
            <person name="Asai K."/>
        </authorList>
    </citation>
    <scope>NUCLEOTIDE SEQUENCE [LARGE SCALE GENOMIC DNA]</scope>
    <source>
        <strain evidence="2">IPU010</strain>
    </source>
</reference>
<dbReference type="InterPro" id="IPR011009">
    <property type="entry name" value="Kinase-like_dom_sf"/>
</dbReference>
<dbReference type="EMBL" id="BBTG02000004">
    <property type="protein sequence ID" value="GAO15397.1"/>
    <property type="molecule type" value="Genomic_DNA"/>
</dbReference>
<comment type="caution">
    <text evidence="1">The sequence shown here is derived from an EMBL/GenBank/DDBJ whole genome shotgun (WGS) entry which is preliminary data.</text>
</comment>
<dbReference type="SUPFAM" id="SSF56112">
    <property type="entry name" value="Protein kinase-like (PK-like)"/>
    <property type="match status" value="1"/>
</dbReference>
<proteinExistence type="predicted"/>
<dbReference type="PANTHER" id="PTHR21310">
    <property type="entry name" value="AMINOGLYCOSIDE PHOSPHOTRANSFERASE-RELATED-RELATED"/>
    <property type="match status" value="1"/>
</dbReference>
<dbReference type="Proteomes" id="UP000054053">
    <property type="component" value="Unassembled WGS sequence"/>
</dbReference>
<dbReference type="InterPro" id="IPR051678">
    <property type="entry name" value="AGP_Transferase"/>
</dbReference>
<dbReference type="AlphaFoldDB" id="A0A1B5KWJ5"/>
<gene>
    <name evidence="1" type="ORF">UVI_02010600</name>
</gene>
<dbReference type="PANTHER" id="PTHR21310:SF15">
    <property type="entry name" value="AMINOGLYCOSIDE PHOSPHOTRANSFERASE DOMAIN-CONTAINING PROTEIN"/>
    <property type="match status" value="1"/>
</dbReference>
<organism evidence="1 2">
    <name type="scientific">Ustilaginoidea virens</name>
    <name type="common">Rice false smut fungus</name>
    <name type="synonym">Villosiclava virens</name>
    <dbReference type="NCBI Taxonomy" id="1159556"/>
    <lineage>
        <taxon>Eukaryota</taxon>
        <taxon>Fungi</taxon>
        <taxon>Dikarya</taxon>
        <taxon>Ascomycota</taxon>
        <taxon>Pezizomycotina</taxon>
        <taxon>Sordariomycetes</taxon>
        <taxon>Hypocreomycetidae</taxon>
        <taxon>Hypocreales</taxon>
        <taxon>Clavicipitaceae</taxon>
        <taxon>Ustilaginoidea</taxon>
    </lineage>
</organism>
<sequence length="513" mass="57649">MIAGRLAAYSHPAEFNVAAVLHLAKPLRNRPCVCDETQRPMEGALNWAILLRFNDGIEWVSRSPKTKYAVGGKTARELLASEAATLKYIRSKTNIPLPEVFSYCATSENATGVPYILMSKAAGHQLSEYNWHTSPTTSTAPGRHMKLTEKRKVMNQLGSFASQLSHLKNDTIGSLFENEGIEFNIGACLSPSFILQGRETDYYLSLVSILLAHCEHLDMGHHVLFAPVPCPQEYSDFAKYYVAQQRWNDYIAAGSKAESSQNRHHYSLVGIFIRDWVIPRLNGQEDGFSLCHHDLSTQNIFVDDELNITCIIDWAFCSTVPYSQLLCTPGLPHQRDLVERVCHGGSFRGAFAAECSRTQSIQPSERNWKTSDILSYMKRLVTLDSLQDLHHLEELYQRTAGSAENGCIQATLKSISAVSEARLLLATLAEDDEPENEVISQENKYFSSVGEERRGLAKYIKFVSQFNPSFAADKRLWRWIDASGRLPRFHPFKPPQTLDAIDQQTATAGERVR</sequence>
<accession>A0A1B5KWJ5</accession>
<name>A0A1B5KWJ5_USTVR</name>
<evidence type="ECO:0000313" key="1">
    <source>
        <dbReference type="EMBL" id="GAO15397.1"/>
    </source>
</evidence>
<protein>
    <submittedName>
        <fullName evidence="1">Uncharacterized protein</fullName>
    </submittedName>
</protein>